<dbReference type="InterPro" id="IPR002938">
    <property type="entry name" value="FAD-bd"/>
</dbReference>
<evidence type="ECO:0000256" key="3">
    <source>
        <dbReference type="ARBA" id="ARBA00022827"/>
    </source>
</evidence>
<sequence length="468" mass="51625">MAARLKAQPFTIVVVGAGLGGLAAAISCLRGGCEVIVLEQAPAISPIGAGIQIPPNAARVVQHFGLEQKIRDAGAIQVKANHLKRYKDGKILCSRIGGEKMIRDFNGPWFVVHRADYHRVLLDEVVRLGGQIRLNAKVVDIKSSGEPHALLETGEIVRADVIVGADGLWSAIRDVVLGQPSPPMPTGDLAYRGTFSREQLEAFQDPRIEELINSGCTYNWVGPDRHSVFYPVKNGTAFNLVLIRPDNLPTGSRTEAGDIDEMRMTYEGWDPVLAKIISCHSNVLKWKLCHHQELRTWVKDNIILIGDGKLSQDLDQSVQDHQVILPGSSQANGKQASHPSLPYQAQGAAMAVEDGLVLGLLLGRLQSSDKIPESDKRARLNSILLLFESLRKKRTTTNVKGAVANRRMYHMHDGPEQEARDRDLAEVDWVKPSPWGWADPGYQRKMLGFDSVADTNRAFEVWLSEVSR</sequence>
<gene>
    <name evidence="7" type="ORF">H2200_012583</name>
</gene>
<proteinExistence type="inferred from homology"/>
<dbReference type="GO" id="GO:0071949">
    <property type="term" value="F:FAD binding"/>
    <property type="evidence" value="ECO:0007669"/>
    <property type="project" value="InterPro"/>
</dbReference>
<dbReference type="EMBL" id="JAPDRK010000024">
    <property type="protein sequence ID" value="KAJ9602803.1"/>
    <property type="molecule type" value="Genomic_DNA"/>
</dbReference>
<keyword evidence="2" id="KW-0285">Flavoprotein</keyword>
<evidence type="ECO:0000313" key="7">
    <source>
        <dbReference type="EMBL" id="KAJ9602803.1"/>
    </source>
</evidence>
<comment type="similarity">
    <text evidence="1">Belongs to the paxM FAD-dependent monooxygenase family.</text>
</comment>
<name>A0AA38WX63_9EURO</name>
<evidence type="ECO:0000256" key="4">
    <source>
        <dbReference type="ARBA" id="ARBA00023002"/>
    </source>
</evidence>
<evidence type="ECO:0000259" key="6">
    <source>
        <dbReference type="Pfam" id="PF01494"/>
    </source>
</evidence>
<feature type="domain" description="FAD-binding" evidence="6">
    <location>
        <begin position="12"/>
        <end position="176"/>
    </location>
</feature>
<evidence type="ECO:0000256" key="1">
    <source>
        <dbReference type="ARBA" id="ARBA00007992"/>
    </source>
</evidence>
<dbReference type="Gene3D" id="3.50.50.60">
    <property type="entry name" value="FAD/NAD(P)-binding domain"/>
    <property type="match status" value="2"/>
</dbReference>
<dbReference type="Proteomes" id="UP001172673">
    <property type="component" value="Unassembled WGS sequence"/>
</dbReference>
<dbReference type="PRINTS" id="PR00420">
    <property type="entry name" value="RNGMNOXGNASE"/>
</dbReference>
<dbReference type="PANTHER" id="PTHR13789">
    <property type="entry name" value="MONOOXYGENASE"/>
    <property type="match status" value="1"/>
</dbReference>
<keyword evidence="3" id="KW-0274">FAD</keyword>
<evidence type="ECO:0000256" key="2">
    <source>
        <dbReference type="ARBA" id="ARBA00022630"/>
    </source>
</evidence>
<evidence type="ECO:0000313" key="8">
    <source>
        <dbReference type="Proteomes" id="UP001172673"/>
    </source>
</evidence>
<dbReference type="SUPFAM" id="SSF51905">
    <property type="entry name" value="FAD/NAD(P)-binding domain"/>
    <property type="match status" value="1"/>
</dbReference>
<protein>
    <recommendedName>
        <fullName evidence="6">FAD-binding domain-containing protein</fullName>
    </recommendedName>
</protein>
<comment type="caution">
    <text evidence="7">The sequence shown here is derived from an EMBL/GenBank/DDBJ whole genome shotgun (WGS) entry which is preliminary data.</text>
</comment>
<reference evidence="7" key="1">
    <citation type="submission" date="2022-10" db="EMBL/GenBank/DDBJ databases">
        <title>Culturing micro-colonial fungi from biological soil crusts in the Mojave desert and describing Neophaeococcomyces mojavensis, and introducing the new genera and species Taxawa tesnikishii.</title>
        <authorList>
            <person name="Kurbessoian T."/>
            <person name="Stajich J.E."/>
        </authorList>
    </citation>
    <scope>NUCLEOTIDE SEQUENCE</scope>
    <source>
        <strain evidence="7">TK_41</strain>
    </source>
</reference>
<dbReference type="PROSITE" id="PS51257">
    <property type="entry name" value="PROKAR_LIPOPROTEIN"/>
    <property type="match status" value="1"/>
</dbReference>
<keyword evidence="4" id="KW-0560">Oxidoreductase</keyword>
<dbReference type="InterPro" id="IPR050493">
    <property type="entry name" value="FAD-dep_Monooxygenase_BioMet"/>
</dbReference>
<dbReference type="PANTHER" id="PTHR13789:SF311">
    <property type="entry name" value="HYDROXYLASE, PUTATIVE (AFU_ORTHOLOGUE AFUA_5G10180)-RELATED"/>
    <property type="match status" value="1"/>
</dbReference>
<dbReference type="GO" id="GO:0004497">
    <property type="term" value="F:monooxygenase activity"/>
    <property type="evidence" value="ECO:0007669"/>
    <property type="project" value="UniProtKB-KW"/>
</dbReference>
<accession>A0AA38WX63</accession>
<dbReference type="Pfam" id="PF01494">
    <property type="entry name" value="FAD_binding_3"/>
    <property type="match status" value="1"/>
</dbReference>
<dbReference type="InterPro" id="IPR036188">
    <property type="entry name" value="FAD/NAD-bd_sf"/>
</dbReference>
<evidence type="ECO:0000256" key="5">
    <source>
        <dbReference type="ARBA" id="ARBA00023033"/>
    </source>
</evidence>
<dbReference type="AlphaFoldDB" id="A0AA38WX63"/>
<keyword evidence="5" id="KW-0503">Monooxygenase</keyword>
<keyword evidence="8" id="KW-1185">Reference proteome</keyword>
<dbReference type="SUPFAM" id="SSF54373">
    <property type="entry name" value="FAD-linked reductases, C-terminal domain"/>
    <property type="match status" value="1"/>
</dbReference>
<organism evidence="7 8">
    <name type="scientific">Cladophialophora chaetospira</name>
    <dbReference type="NCBI Taxonomy" id="386627"/>
    <lineage>
        <taxon>Eukaryota</taxon>
        <taxon>Fungi</taxon>
        <taxon>Dikarya</taxon>
        <taxon>Ascomycota</taxon>
        <taxon>Pezizomycotina</taxon>
        <taxon>Eurotiomycetes</taxon>
        <taxon>Chaetothyriomycetidae</taxon>
        <taxon>Chaetothyriales</taxon>
        <taxon>Herpotrichiellaceae</taxon>
        <taxon>Cladophialophora</taxon>
    </lineage>
</organism>